<dbReference type="PANTHER" id="PTHR41324:SF1">
    <property type="entry name" value="DUF2232 DOMAIN-CONTAINING PROTEIN"/>
    <property type="match status" value="1"/>
</dbReference>
<feature type="transmembrane region" description="Helical" evidence="1">
    <location>
        <begin position="14"/>
        <end position="44"/>
    </location>
</feature>
<keyword evidence="3" id="KW-1185">Reference proteome</keyword>
<evidence type="ECO:0000313" key="2">
    <source>
        <dbReference type="EMBL" id="ADU32539.1"/>
    </source>
</evidence>
<keyword evidence="1" id="KW-1133">Transmembrane helix</keyword>
<sequence>MNRSHMLMEGARSLAIYIILILLTIWLPFVSLITLFLIPIPFILFTNKHGLRAGGLLALFSFFLLFLITPLSLPITVAFVIGGVTIGELYRKGKHAFAVFLGGSLAFISALIFNYVGSILVLNINPIEALQNLFRESLEQTAEMLQVLGQYDEAVINSINLYIDHLSYIAPTIIIILGVVYAFIVQWLASLWMRKQKYQVTLFPPFREWSFPKVFIWYYLVTYIFVFIGLEEGRTMFIVLANLTPVLDIILMIQGLAFIFFFFHMKKKNKIVPIIITIILFLLPMLLYIVRIIGIIDLGFELRKRLNSQK</sequence>
<feature type="transmembrane region" description="Helical" evidence="1">
    <location>
        <begin position="274"/>
        <end position="296"/>
    </location>
</feature>
<feature type="transmembrane region" description="Helical" evidence="1">
    <location>
        <begin position="96"/>
        <end position="116"/>
    </location>
</feature>
<feature type="transmembrane region" description="Helical" evidence="1">
    <location>
        <begin position="236"/>
        <end position="262"/>
    </location>
</feature>
<dbReference type="HOGENOM" id="CLU_068641_3_0_9"/>
<dbReference type="InterPro" id="IPR018710">
    <property type="entry name" value="DUF2232"/>
</dbReference>
<proteinExistence type="predicted"/>
<organism evidence="2 3">
    <name type="scientific">Evansella cellulosilytica (strain ATCC 21833 / DSM 2522 / FERM P-1141 / JCM 9156 / N-4)</name>
    <name type="common">Bacillus cellulosilyticus</name>
    <dbReference type="NCBI Taxonomy" id="649639"/>
    <lineage>
        <taxon>Bacteria</taxon>
        <taxon>Bacillati</taxon>
        <taxon>Bacillota</taxon>
        <taxon>Bacilli</taxon>
        <taxon>Bacillales</taxon>
        <taxon>Bacillaceae</taxon>
        <taxon>Evansella</taxon>
    </lineage>
</organism>
<feature type="transmembrane region" description="Helical" evidence="1">
    <location>
        <begin position="56"/>
        <end position="84"/>
    </location>
</feature>
<name>E6TZX3_EVAC2</name>
<dbReference type="AlphaFoldDB" id="E6TZX3"/>
<reference evidence="2 3" key="1">
    <citation type="submission" date="2010-12" db="EMBL/GenBank/DDBJ databases">
        <title>Complete sequence of Bacillus cellulosilyticus DSM 2522.</title>
        <authorList>
            <consortium name="US DOE Joint Genome Institute"/>
            <person name="Lucas S."/>
            <person name="Copeland A."/>
            <person name="Lapidus A."/>
            <person name="Cheng J.-F."/>
            <person name="Bruce D."/>
            <person name="Goodwin L."/>
            <person name="Pitluck S."/>
            <person name="Chertkov O."/>
            <person name="Detter J.C."/>
            <person name="Han C."/>
            <person name="Tapia R."/>
            <person name="Land M."/>
            <person name="Hauser L."/>
            <person name="Jeffries C."/>
            <person name="Kyrpides N."/>
            <person name="Ivanova N."/>
            <person name="Mikhailova N."/>
            <person name="Brumm P."/>
            <person name="Mead D."/>
            <person name="Woyke T."/>
        </authorList>
    </citation>
    <scope>NUCLEOTIDE SEQUENCE [LARGE SCALE GENOMIC DNA]</scope>
    <source>
        <strain evidence="3">ATCC 21833 / DSM 2522 / FERM P-1141 / JCM 9156 / N-4</strain>
    </source>
</reference>
<dbReference type="Pfam" id="PF09991">
    <property type="entry name" value="DUF2232"/>
    <property type="match status" value="1"/>
</dbReference>
<dbReference type="PANTHER" id="PTHR41324">
    <property type="entry name" value="MEMBRANE PROTEIN-RELATED"/>
    <property type="match status" value="1"/>
</dbReference>
<accession>E6TZX3</accession>
<keyword evidence="1" id="KW-0472">Membrane</keyword>
<evidence type="ECO:0008006" key="4">
    <source>
        <dbReference type="Google" id="ProtNLM"/>
    </source>
</evidence>
<evidence type="ECO:0000256" key="1">
    <source>
        <dbReference type="SAM" id="Phobius"/>
    </source>
</evidence>
<dbReference type="KEGG" id="bco:Bcell_4312"/>
<feature type="transmembrane region" description="Helical" evidence="1">
    <location>
        <begin position="168"/>
        <end position="193"/>
    </location>
</feature>
<feature type="transmembrane region" description="Helical" evidence="1">
    <location>
        <begin position="214"/>
        <end position="230"/>
    </location>
</feature>
<dbReference type="OrthoDB" id="2987886at2"/>
<protein>
    <recommendedName>
        <fullName evidence="4">DUF2232 domain-containing protein</fullName>
    </recommendedName>
</protein>
<dbReference type="Proteomes" id="UP000001401">
    <property type="component" value="Chromosome"/>
</dbReference>
<dbReference type="EMBL" id="CP002394">
    <property type="protein sequence ID" value="ADU32539.1"/>
    <property type="molecule type" value="Genomic_DNA"/>
</dbReference>
<evidence type="ECO:0000313" key="3">
    <source>
        <dbReference type="Proteomes" id="UP000001401"/>
    </source>
</evidence>
<gene>
    <name evidence="2" type="ordered locus">Bcell_4312</name>
</gene>
<dbReference type="eggNOG" id="COG4241">
    <property type="taxonomic scope" value="Bacteria"/>
</dbReference>
<keyword evidence="1" id="KW-0812">Transmembrane</keyword>
<dbReference type="RefSeq" id="WP_013490865.1">
    <property type="nucleotide sequence ID" value="NC_014829.1"/>
</dbReference>
<dbReference type="STRING" id="649639.Bcell_4312"/>